<protein>
    <submittedName>
        <fullName evidence="2">Uncharacterized protein LOC106770435</fullName>
    </submittedName>
</protein>
<dbReference type="AlphaFoldDB" id="A0A1S3V0L9"/>
<dbReference type="PANTHER" id="PTHR35317:SF27">
    <property type="entry name" value="RETROVIRUS-RELATED POL POLYPROTEIN FROM TRANSPOSON TNT 1-94"/>
    <property type="match status" value="1"/>
</dbReference>
<reference evidence="1" key="1">
    <citation type="journal article" date="2014" name="Nat. Commun.">
        <title>Genome sequence of mungbean and insights into evolution within Vigna species.</title>
        <authorList>
            <person name="Kang Y.J."/>
            <person name="Kim S.K."/>
            <person name="Kim M.Y."/>
            <person name="Lestari P."/>
            <person name="Kim K.H."/>
            <person name="Ha B.K."/>
            <person name="Jun T.H."/>
            <person name="Hwang W.J."/>
            <person name="Lee T."/>
            <person name="Lee J."/>
            <person name="Shim S."/>
            <person name="Yoon M.Y."/>
            <person name="Jang Y.E."/>
            <person name="Han K.S."/>
            <person name="Taeprayoon P."/>
            <person name="Yoon N."/>
            <person name="Somta P."/>
            <person name="Tanya P."/>
            <person name="Kim K.S."/>
            <person name="Gwag J.G."/>
            <person name="Moon J.K."/>
            <person name="Lee Y.H."/>
            <person name="Park B.S."/>
            <person name="Bombarely A."/>
            <person name="Doyle J.J."/>
            <person name="Jackson S.A."/>
            <person name="Schafleitner R."/>
            <person name="Srinives P."/>
            <person name="Varshney R.K."/>
            <person name="Lee S.H."/>
        </authorList>
    </citation>
    <scope>NUCLEOTIDE SEQUENCE [LARGE SCALE GENOMIC DNA]</scope>
    <source>
        <strain evidence="1">cv. VC1973A</strain>
    </source>
</reference>
<organism evidence="1 2">
    <name type="scientific">Vigna radiata var. radiata</name>
    <name type="common">Mung bean</name>
    <name type="synonym">Phaseolus aureus</name>
    <dbReference type="NCBI Taxonomy" id="3916"/>
    <lineage>
        <taxon>Eukaryota</taxon>
        <taxon>Viridiplantae</taxon>
        <taxon>Streptophyta</taxon>
        <taxon>Embryophyta</taxon>
        <taxon>Tracheophyta</taxon>
        <taxon>Spermatophyta</taxon>
        <taxon>Magnoliopsida</taxon>
        <taxon>eudicotyledons</taxon>
        <taxon>Gunneridae</taxon>
        <taxon>Pentapetalae</taxon>
        <taxon>rosids</taxon>
        <taxon>fabids</taxon>
        <taxon>Fabales</taxon>
        <taxon>Fabaceae</taxon>
        <taxon>Papilionoideae</taxon>
        <taxon>50 kb inversion clade</taxon>
        <taxon>NPAAA clade</taxon>
        <taxon>indigoferoid/millettioid clade</taxon>
        <taxon>Phaseoleae</taxon>
        <taxon>Vigna</taxon>
    </lineage>
</organism>
<dbReference type="Pfam" id="PF14223">
    <property type="entry name" value="Retrotran_gag_2"/>
    <property type="match status" value="1"/>
</dbReference>
<dbReference type="GeneID" id="106770435"/>
<dbReference type="Proteomes" id="UP000087766">
    <property type="component" value="Chromosome 8"/>
</dbReference>
<gene>
    <name evidence="2" type="primary">LOC106770435</name>
</gene>
<proteinExistence type="predicted"/>
<dbReference type="STRING" id="3916.A0A1S3V0L9"/>
<accession>A0A1S3V0L9</accession>
<sequence>MTMENFLRSKELWEIIEEGIPKLETTPTEMQRQKVSDVNLKDLKVKNYLFQAIEREILETILDKSTSQAIWQSMQQKYQGSTRVKCAQLKALRREFELLGMKEGEKVGTYLGRTLSIVNKMKSNGEVINTSIVVSKILRSLTLKFNYVVCSIEESNDLNILSLDELHGSLLVHEQRMQDSYLDEQVLKVIQEERPVVGRGRGKGRRCVRRWATLLGLKKLKLLRISSEDELAGMDLTRHGGFAYAYEDDETHKHEIQLRKVEPNASTPTTDGGL</sequence>
<name>A0A1S3V0L9_VIGRR</name>
<keyword evidence="1" id="KW-1185">Reference proteome</keyword>
<reference evidence="2" key="2">
    <citation type="submission" date="2025-08" db="UniProtKB">
        <authorList>
            <consortium name="RefSeq"/>
        </authorList>
    </citation>
    <scope>IDENTIFICATION</scope>
    <source>
        <tissue evidence="2">Leaf</tissue>
    </source>
</reference>
<dbReference type="OrthoDB" id="422839at2759"/>
<evidence type="ECO:0000313" key="1">
    <source>
        <dbReference type="Proteomes" id="UP000087766"/>
    </source>
</evidence>
<evidence type="ECO:0000313" key="2">
    <source>
        <dbReference type="RefSeq" id="XP_014511732.1"/>
    </source>
</evidence>
<dbReference type="PANTHER" id="PTHR35317">
    <property type="entry name" value="OS04G0629600 PROTEIN"/>
    <property type="match status" value="1"/>
</dbReference>
<dbReference type="RefSeq" id="XP_014511732.1">
    <property type="nucleotide sequence ID" value="XM_014656246.1"/>
</dbReference>
<dbReference type="KEGG" id="vra:106770435"/>